<reference evidence="1 2" key="1">
    <citation type="submission" date="2014-07" db="EMBL/GenBank/DDBJ databases">
        <title>Biosystematic studies on Modestobacter strains isolated from extreme hyper-arid desert soil and from historic building.</title>
        <authorList>
            <person name="Bukarasam K."/>
            <person name="Bull A."/>
            <person name="Girard G."/>
            <person name="van Wezel G."/>
            <person name="Goodfellow M."/>
        </authorList>
    </citation>
    <scope>NUCLEOTIDE SEQUENCE [LARGE SCALE GENOMIC DNA]</scope>
    <source>
        <strain evidence="1 2">KNN45-2b</strain>
    </source>
</reference>
<comment type="caution">
    <text evidence="1">The sequence shown here is derived from an EMBL/GenBank/DDBJ whole genome shotgun (WGS) entry which is preliminary data.</text>
</comment>
<dbReference type="RefSeq" id="WP_036336428.1">
    <property type="nucleotide sequence ID" value="NZ_JPMX01000060.1"/>
</dbReference>
<organism evidence="1 2">
    <name type="scientific">Modestobacter caceresii</name>
    <dbReference type="NCBI Taxonomy" id="1522368"/>
    <lineage>
        <taxon>Bacteria</taxon>
        <taxon>Bacillati</taxon>
        <taxon>Actinomycetota</taxon>
        <taxon>Actinomycetes</taxon>
        <taxon>Geodermatophilales</taxon>
        <taxon>Geodermatophilaceae</taxon>
        <taxon>Modestobacter</taxon>
    </lineage>
</organism>
<accession>A0A098Y6A0</accession>
<dbReference type="AlphaFoldDB" id="A0A098Y6A0"/>
<gene>
    <name evidence="1" type="ORF">IN07_13840</name>
</gene>
<sequence>MDTLTRLKDRACRALFERLGGRLTSTTSGLAMLAVAGLLRMVDAVWVRRVVTLRLWCCRRRSPPRWRSPVRVGRPSPRGRT</sequence>
<evidence type="ECO:0000313" key="2">
    <source>
        <dbReference type="Proteomes" id="UP000029713"/>
    </source>
</evidence>
<evidence type="ECO:0000313" key="1">
    <source>
        <dbReference type="EMBL" id="KGH46024.1"/>
    </source>
</evidence>
<keyword evidence="2" id="KW-1185">Reference proteome</keyword>
<protein>
    <submittedName>
        <fullName evidence="1">Uncharacterized protein</fullName>
    </submittedName>
</protein>
<dbReference type="Proteomes" id="UP000029713">
    <property type="component" value="Unassembled WGS sequence"/>
</dbReference>
<dbReference type="EMBL" id="JPMX01000060">
    <property type="protein sequence ID" value="KGH46024.1"/>
    <property type="molecule type" value="Genomic_DNA"/>
</dbReference>
<name>A0A098Y6A0_9ACTN</name>
<proteinExistence type="predicted"/>